<dbReference type="AlphaFoldDB" id="A0A346A4E0"/>
<gene>
    <name evidence="1" type="ORF">DW352_14325</name>
</gene>
<proteinExistence type="predicted"/>
<dbReference type="KEGG" id="ptaw:DW352_14325"/>
<dbReference type="Pfam" id="PF11164">
    <property type="entry name" value="DUF2948"/>
    <property type="match status" value="1"/>
</dbReference>
<evidence type="ECO:0000313" key="2">
    <source>
        <dbReference type="Proteomes" id="UP000254889"/>
    </source>
</evidence>
<dbReference type="OrthoDB" id="9806367at2"/>
<name>A0A346A4E0_9HYPH</name>
<evidence type="ECO:0000313" key="1">
    <source>
        <dbReference type="EMBL" id="AXK84037.1"/>
    </source>
</evidence>
<keyword evidence="2" id="KW-1185">Reference proteome</keyword>
<accession>A0A346A4E0</accession>
<dbReference type="Proteomes" id="UP000254889">
    <property type="component" value="Chromosome"/>
</dbReference>
<organism evidence="1 2">
    <name type="scientific">Pseudolabrys taiwanensis</name>
    <dbReference type="NCBI Taxonomy" id="331696"/>
    <lineage>
        <taxon>Bacteria</taxon>
        <taxon>Pseudomonadati</taxon>
        <taxon>Pseudomonadota</taxon>
        <taxon>Alphaproteobacteria</taxon>
        <taxon>Hyphomicrobiales</taxon>
        <taxon>Xanthobacteraceae</taxon>
        <taxon>Pseudolabrys</taxon>
    </lineage>
</organism>
<protein>
    <submittedName>
        <fullName evidence="1">DUF2948 family protein</fullName>
    </submittedName>
</protein>
<reference evidence="1 2" key="1">
    <citation type="submission" date="2018-07" db="EMBL/GenBank/DDBJ databases">
        <authorList>
            <person name="Quirk P.G."/>
            <person name="Krulwich T.A."/>
        </authorList>
    </citation>
    <scope>NUCLEOTIDE SEQUENCE [LARGE SCALE GENOMIC DNA]</scope>
    <source>
        <strain evidence="1 2">CC-BB4</strain>
    </source>
</reference>
<sequence>MSARGTEMDQIKFIVLDEEDLQVASAHLQDAVVKVSDILWRPQEKRFVVALNRFDWESANADEPKFRRRRAALRFERVQSCKCKDMNPAGKDTVHNLLAVEFAPTDMPSGVVSLFFSGGGVLRLEVECLEAELADLGPAWVTTCCPKHAEIEGVAVAEQR</sequence>
<dbReference type="EMBL" id="CP031417">
    <property type="protein sequence ID" value="AXK84037.1"/>
    <property type="molecule type" value="Genomic_DNA"/>
</dbReference>
<dbReference type="InterPro" id="IPR021335">
    <property type="entry name" value="DUF2948"/>
</dbReference>